<organism evidence="1 2">
    <name type="scientific">Sesamum angolense</name>
    <dbReference type="NCBI Taxonomy" id="2727404"/>
    <lineage>
        <taxon>Eukaryota</taxon>
        <taxon>Viridiplantae</taxon>
        <taxon>Streptophyta</taxon>
        <taxon>Embryophyta</taxon>
        <taxon>Tracheophyta</taxon>
        <taxon>Spermatophyta</taxon>
        <taxon>Magnoliopsida</taxon>
        <taxon>eudicotyledons</taxon>
        <taxon>Gunneridae</taxon>
        <taxon>Pentapetalae</taxon>
        <taxon>asterids</taxon>
        <taxon>lamiids</taxon>
        <taxon>Lamiales</taxon>
        <taxon>Pedaliaceae</taxon>
        <taxon>Sesamum</taxon>
    </lineage>
</organism>
<proteinExistence type="predicted"/>
<gene>
    <name evidence="1" type="ORF">Sango_0783300</name>
</gene>
<name>A0AAE2C048_9LAMI</name>
<reference evidence="1" key="2">
    <citation type="journal article" date="2024" name="Plant">
        <title>Genomic evolution and insights into agronomic trait innovations of Sesamum species.</title>
        <authorList>
            <person name="Miao H."/>
            <person name="Wang L."/>
            <person name="Qu L."/>
            <person name="Liu H."/>
            <person name="Sun Y."/>
            <person name="Le M."/>
            <person name="Wang Q."/>
            <person name="Wei S."/>
            <person name="Zheng Y."/>
            <person name="Lin W."/>
            <person name="Duan Y."/>
            <person name="Cao H."/>
            <person name="Xiong S."/>
            <person name="Wang X."/>
            <person name="Wei L."/>
            <person name="Li C."/>
            <person name="Ma Q."/>
            <person name="Ju M."/>
            <person name="Zhao R."/>
            <person name="Li G."/>
            <person name="Mu C."/>
            <person name="Tian Q."/>
            <person name="Mei H."/>
            <person name="Zhang T."/>
            <person name="Gao T."/>
            <person name="Zhang H."/>
        </authorList>
    </citation>
    <scope>NUCLEOTIDE SEQUENCE</scope>
    <source>
        <strain evidence="1">K16</strain>
    </source>
</reference>
<comment type="caution">
    <text evidence="1">The sequence shown here is derived from an EMBL/GenBank/DDBJ whole genome shotgun (WGS) entry which is preliminary data.</text>
</comment>
<dbReference type="PANTHER" id="PTHR11439:SF463">
    <property type="entry name" value="REVERSE TRANSCRIPTASE TY1_COPIA-TYPE DOMAIN-CONTAINING PROTEIN"/>
    <property type="match status" value="1"/>
</dbReference>
<keyword evidence="2" id="KW-1185">Reference proteome</keyword>
<evidence type="ECO:0000313" key="1">
    <source>
        <dbReference type="EMBL" id="KAK4404147.1"/>
    </source>
</evidence>
<dbReference type="Proteomes" id="UP001289374">
    <property type="component" value="Unassembled WGS sequence"/>
</dbReference>
<dbReference type="AlphaFoldDB" id="A0AAE2C048"/>
<sequence length="109" mass="12611">MDKPRSILLNVALRILKYLKSSLVRGYYSKHGHIKIETSIADYVGCKDDRKSTSSHCTYVRGIMQLGTTRNRQERLDAMVQYRAMAHIASEVLWLKNLLRELDSHTMTL</sequence>
<accession>A0AAE2C048</accession>
<reference evidence="1" key="1">
    <citation type="submission" date="2020-06" db="EMBL/GenBank/DDBJ databases">
        <authorList>
            <person name="Li T."/>
            <person name="Hu X."/>
            <person name="Zhang T."/>
            <person name="Song X."/>
            <person name="Zhang H."/>
            <person name="Dai N."/>
            <person name="Sheng W."/>
            <person name="Hou X."/>
            <person name="Wei L."/>
        </authorList>
    </citation>
    <scope>NUCLEOTIDE SEQUENCE</scope>
    <source>
        <strain evidence="1">K16</strain>
        <tissue evidence="1">Leaf</tissue>
    </source>
</reference>
<dbReference type="PANTHER" id="PTHR11439">
    <property type="entry name" value="GAG-POL-RELATED RETROTRANSPOSON"/>
    <property type="match status" value="1"/>
</dbReference>
<evidence type="ECO:0000313" key="2">
    <source>
        <dbReference type="Proteomes" id="UP001289374"/>
    </source>
</evidence>
<dbReference type="EMBL" id="JACGWL010000004">
    <property type="protein sequence ID" value="KAK4404147.1"/>
    <property type="molecule type" value="Genomic_DNA"/>
</dbReference>
<protein>
    <submittedName>
        <fullName evidence="1">Uncharacterized protein</fullName>
    </submittedName>
</protein>